<dbReference type="InParanoid" id="A0A136J6R7"/>
<feature type="compositionally biased region" description="Polar residues" evidence="1">
    <location>
        <begin position="385"/>
        <end position="396"/>
    </location>
</feature>
<name>A0A136J6R7_9PEZI</name>
<dbReference type="Proteomes" id="UP000070501">
    <property type="component" value="Unassembled WGS sequence"/>
</dbReference>
<evidence type="ECO:0000313" key="3">
    <source>
        <dbReference type="Proteomes" id="UP000070501"/>
    </source>
</evidence>
<feature type="region of interest" description="Disordered" evidence="1">
    <location>
        <begin position="1"/>
        <end position="139"/>
    </location>
</feature>
<proteinExistence type="predicted"/>
<dbReference type="AlphaFoldDB" id="A0A136J6R7"/>
<feature type="region of interest" description="Disordered" evidence="1">
    <location>
        <begin position="483"/>
        <end position="503"/>
    </location>
</feature>
<reference evidence="3" key="1">
    <citation type="submission" date="2016-02" db="EMBL/GenBank/DDBJ databases">
        <title>Draft genome sequence of Microdochium bolleyi, a fungal endophyte of beachgrass.</title>
        <authorList>
            <consortium name="DOE Joint Genome Institute"/>
            <person name="David A.S."/>
            <person name="May G."/>
            <person name="Haridas S."/>
            <person name="Lim J."/>
            <person name="Wang M."/>
            <person name="Labutti K."/>
            <person name="Lipzen A."/>
            <person name="Barry K."/>
            <person name="Grigoriev I.V."/>
        </authorList>
    </citation>
    <scope>NUCLEOTIDE SEQUENCE [LARGE SCALE GENOMIC DNA]</scope>
    <source>
        <strain evidence="3">J235TASD1</strain>
    </source>
</reference>
<feature type="compositionally biased region" description="Low complexity" evidence="1">
    <location>
        <begin position="15"/>
        <end position="26"/>
    </location>
</feature>
<sequence>MAGSTTTPAKRTKNQQQQEQQQQRRPQNLDLFRHAALFHRTSSNPLRPAHQSPADLNKPLPRVVDSLGHTRHENNDDGDDESPTPTSGKSMEVPFRLEGSMSTQHHRPAPPVPKRAPNNSSLRSAGHGRRMASKTTPWMKCPMPNCNRGQGPKGLCLECDYQYSQSRASVFYVPERESNVIFPPRDAESNRNNSGTPGSKAQQPEESSKSLFGVLCEQVSNAHSDTEILEPFYKTSTNDAERQRRQRQQIEAFAGREYTSMPNNRTSNNNRERSDGMDRAHPSALISRYNERDSDLRVAPLRLHRRPLHTGPMLLRSPRDAEGGNSAQPSSCFSPYTPVSPLSSPAQAYRSPANHYDSPLEGKLAIHPQATMYSTPGGWPPSATAHKQQPRPSQGKNTREYRPFESFFECSSAGTSRAGSIDAAGVGATGGGNSAGIQLFTTAAMKELIRSRCQDERYDEDEGVLEGVARVGTVVAGNTRKVVQHGAPPRKQQHPQRERKLTPTATVRLTPEDMTRLPQGSRMYYVELGDEYPGPCPGPYYI</sequence>
<feature type="compositionally biased region" description="Polar residues" evidence="1">
    <location>
        <begin position="190"/>
        <end position="205"/>
    </location>
</feature>
<gene>
    <name evidence="2" type="ORF">Micbo1qcDRAFT_232546</name>
</gene>
<dbReference type="OrthoDB" id="10637710at2759"/>
<evidence type="ECO:0000256" key="1">
    <source>
        <dbReference type="SAM" id="MobiDB-lite"/>
    </source>
</evidence>
<organism evidence="2 3">
    <name type="scientific">Microdochium bolleyi</name>
    <dbReference type="NCBI Taxonomy" id="196109"/>
    <lineage>
        <taxon>Eukaryota</taxon>
        <taxon>Fungi</taxon>
        <taxon>Dikarya</taxon>
        <taxon>Ascomycota</taxon>
        <taxon>Pezizomycotina</taxon>
        <taxon>Sordariomycetes</taxon>
        <taxon>Xylariomycetidae</taxon>
        <taxon>Xylariales</taxon>
        <taxon>Microdochiaceae</taxon>
        <taxon>Microdochium</taxon>
    </lineage>
</organism>
<keyword evidence="3" id="KW-1185">Reference proteome</keyword>
<protein>
    <submittedName>
        <fullName evidence="2">Uncharacterized protein</fullName>
    </submittedName>
</protein>
<feature type="compositionally biased region" description="Basic and acidic residues" evidence="1">
    <location>
        <begin position="270"/>
        <end position="280"/>
    </location>
</feature>
<accession>A0A136J6R7</accession>
<feature type="compositionally biased region" description="Low complexity" evidence="1">
    <location>
        <begin position="260"/>
        <end position="269"/>
    </location>
</feature>
<feature type="region of interest" description="Disordered" evidence="1">
    <location>
        <begin position="181"/>
        <end position="209"/>
    </location>
</feature>
<feature type="region of interest" description="Disordered" evidence="1">
    <location>
        <begin position="252"/>
        <end position="280"/>
    </location>
</feature>
<feature type="region of interest" description="Disordered" evidence="1">
    <location>
        <begin position="371"/>
        <end position="399"/>
    </location>
</feature>
<evidence type="ECO:0000313" key="2">
    <source>
        <dbReference type="EMBL" id="KXJ92870.1"/>
    </source>
</evidence>
<feature type="compositionally biased region" description="Polar residues" evidence="1">
    <location>
        <begin position="325"/>
        <end position="334"/>
    </location>
</feature>
<feature type="region of interest" description="Disordered" evidence="1">
    <location>
        <begin position="309"/>
        <end position="355"/>
    </location>
</feature>
<dbReference type="EMBL" id="KQ964248">
    <property type="protein sequence ID" value="KXJ92870.1"/>
    <property type="molecule type" value="Genomic_DNA"/>
</dbReference>